<evidence type="ECO:0000313" key="5">
    <source>
        <dbReference type="Proteomes" id="UP001497392"/>
    </source>
</evidence>
<dbReference type="Proteomes" id="UP001497392">
    <property type="component" value="Unassembled WGS sequence"/>
</dbReference>
<evidence type="ECO:0000256" key="3">
    <source>
        <dbReference type="ARBA" id="ARBA00022946"/>
    </source>
</evidence>
<evidence type="ECO:0000313" key="4">
    <source>
        <dbReference type="EMBL" id="CAL5221367.1"/>
    </source>
</evidence>
<keyword evidence="2" id="KW-0804">Transcription</keyword>
<keyword evidence="2" id="KW-0805">Transcription regulation</keyword>
<comment type="caution">
    <text evidence="4">The sequence shown here is derived from an EMBL/GenBank/DDBJ whole genome shotgun (WGS) entry which is preliminary data.</text>
</comment>
<keyword evidence="3" id="KW-0809">Transit peptide</keyword>
<evidence type="ECO:0000256" key="1">
    <source>
        <dbReference type="ARBA" id="ARBA00007692"/>
    </source>
</evidence>
<protein>
    <submittedName>
        <fullName evidence="4">G3547 protein</fullName>
    </submittedName>
</protein>
<dbReference type="EMBL" id="CAXHTA020000005">
    <property type="protein sequence ID" value="CAL5221367.1"/>
    <property type="molecule type" value="Genomic_DNA"/>
</dbReference>
<comment type="similarity">
    <text evidence="1">Belongs to the mTERF family.</text>
</comment>
<accession>A0ABP1FV67</accession>
<dbReference type="Pfam" id="PF02536">
    <property type="entry name" value="mTERF"/>
    <property type="match status" value="2"/>
</dbReference>
<sequence length="350" mass="37960">MKGEKLQLPVAASRSVAASPGAGAAYPWTSSPVHIDGAQVEAIGGCLADASVPIKHFSSLLIRCPELLTCSPEDLRRRVTQLKEESGLVPGDAVRLVRAIPSALCTDEAAANVLEVATLLRSHGVPDFALSAAVKHCPDLFAVQAKDIEASISYIRQELQYTDEQLAMALEKGLSALTVGADTYVQELQTSLGGMLDTEVTGLLQKQCALFGVDVQNAQAIVKALSDAGLTREEILLLIGMYPQILRQRPSEVALKLAMVTRVLGHKPSSVLGSPTLIFQKTVSSCLGPRFSYIRQHMPESATRWSPSTLVRSKDRDFARIVGVPLEQYSAYKTAWQAEHKRRQEEQSEE</sequence>
<proteinExistence type="inferred from homology"/>
<reference evidence="4 5" key="1">
    <citation type="submission" date="2024-06" db="EMBL/GenBank/DDBJ databases">
        <authorList>
            <person name="Kraege A."/>
            <person name="Thomma B."/>
        </authorList>
    </citation>
    <scope>NUCLEOTIDE SEQUENCE [LARGE SCALE GENOMIC DNA]</scope>
</reference>
<keyword evidence="2" id="KW-0806">Transcription termination</keyword>
<dbReference type="InterPro" id="IPR038538">
    <property type="entry name" value="MTERF_sf"/>
</dbReference>
<evidence type="ECO:0000256" key="2">
    <source>
        <dbReference type="ARBA" id="ARBA00022472"/>
    </source>
</evidence>
<name>A0ABP1FV67_9CHLO</name>
<gene>
    <name evidence="4" type="primary">g3547</name>
    <name evidence="4" type="ORF">VP750_LOCUS3026</name>
</gene>
<dbReference type="InterPro" id="IPR003690">
    <property type="entry name" value="MTERF"/>
</dbReference>
<organism evidence="4 5">
    <name type="scientific">Coccomyxa viridis</name>
    <dbReference type="NCBI Taxonomy" id="1274662"/>
    <lineage>
        <taxon>Eukaryota</taxon>
        <taxon>Viridiplantae</taxon>
        <taxon>Chlorophyta</taxon>
        <taxon>core chlorophytes</taxon>
        <taxon>Trebouxiophyceae</taxon>
        <taxon>Trebouxiophyceae incertae sedis</taxon>
        <taxon>Coccomyxaceae</taxon>
        <taxon>Coccomyxa</taxon>
    </lineage>
</organism>
<dbReference type="Gene3D" id="1.25.70.10">
    <property type="entry name" value="Transcription termination factor 3, mitochondrial"/>
    <property type="match status" value="1"/>
</dbReference>
<keyword evidence="5" id="KW-1185">Reference proteome</keyword>